<evidence type="ECO:0000313" key="3">
    <source>
        <dbReference type="Proteomes" id="UP000544054"/>
    </source>
</evidence>
<reference evidence="2 3" key="1">
    <citation type="submission" date="2020-04" db="EMBL/GenBank/DDBJ databases">
        <title>Chryseobacterium sp. RP-3-3 sp. nov., isolated from Jeju soil.</title>
        <authorList>
            <person name="Dahal R.H."/>
        </authorList>
    </citation>
    <scope>NUCLEOTIDE SEQUENCE [LARGE SCALE GENOMIC DNA]</scope>
    <source>
        <strain evidence="2 3">RP-3-3</strain>
    </source>
</reference>
<keyword evidence="3" id="KW-1185">Reference proteome</keyword>
<proteinExistence type="predicted"/>
<dbReference type="RefSeq" id="WP_169234851.1">
    <property type="nucleotide sequence ID" value="NZ_JABBGI010000012.1"/>
</dbReference>
<keyword evidence="1" id="KW-1133">Transmembrane helix</keyword>
<dbReference type="EMBL" id="JABBGI010000012">
    <property type="protein sequence ID" value="NML70323.1"/>
    <property type="molecule type" value="Genomic_DNA"/>
</dbReference>
<accession>A0A7Y0AN01</accession>
<evidence type="ECO:0000313" key="2">
    <source>
        <dbReference type="EMBL" id="NML70323.1"/>
    </source>
</evidence>
<organism evidence="2 3">
    <name type="scientific">Chryseobacterium antibioticum</name>
    <dbReference type="NCBI Taxonomy" id="2728847"/>
    <lineage>
        <taxon>Bacteria</taxon>
        <taxon>Pseudomonadati</taxon>
        <taxon>Bacteroidota</taxon>
        <taxon>Flavobacteriia</taxon>
        <taxon>Flavobacteriales</taxon>
        <taxon>Weeksellaceae</taxon>
        <taxon>Chryseobacterium group</taxon>
        <taxon>Chryseobacterium</taxon>
    </lineage>
</organism>
<dbReference type="AlphaFoldDB" id="A0A7Y0AN01"/>
<keyword evidence="1" id="KW-0472">Membrane</keyword>
<comment type="caution">
    <text evidence="2">The sequence shown here is derived from an EMBL/GenBank/DDBJ whole genome shotgun (WGS) entry which is preliminary data.</text>
</comment>
<evidence type="ECO:0008006" key="4">
    <source>
        <dbReference type="Google" id="ProtNLM"/>
    </source>
</evidence>
<feature type="transmembrane region" description="Helical" evidence="1">
    <location>
        <begin position="9"/>
        <end position="28"/>
    </location>
</feature>
<keyword evidence="1" id="KW-0812">Transmembrane</keyword>
<name>A0A7Y0AN01_9FLAO</name>
<dbReference type="SUPFAM" id="SSF49464">
    <property type="entry name" value="Carboxypeptidase regulatory domain-like"/>
    <property type="match status" value="1"/>
</dbReference>
<dbReference type="InterPro" id="IPR008969">
    <property type="entry name" value="CarboxyPept-like_regulatory"/>
</dbReference>
<gene>
    <name evidence="2" type="ORF">HHL23_10990</name>
</gene>
<sequence>MSTNTRNKIMIIVISLIALGLASYYLIFPTMIKNLFSLTNKDINNVNIEGYVYDQNEKTVENYTLYITNYYYEGGDGESYMGGEKTPIITNESGHYSIHFDKSCNVQIDNVKEGFSKFLIVQDITKQTNKIDFHLK</sequence>
<evidence type="ECO:0000256" key="1">
    <source>
        <dbReference type="SAM" id="Phobius"/>
    </source>
</evidence>
<dbReference type="Proteomes" id="UP000544054">
    <property type="component" value="Unassembled WGS sequence"/>
</dbReference>
<protein>
    <recommendedName>
        <fullName evidence="4">Carboxypeptidase regulatory-like domain-containing protein</fullName>
    </recommendedName>
</protein>